<dbReference type="AlphaFoldDB" id="A0A6M2D935"/>
<accession>A0A6M2D935</accession>
<evidence type="ECO:0000256" key="2">
    <source>
        <dbReference type="SAM" id="SignalP"/>
    </source>
</evidence>
<organism evidence="3">
    <name type="scientific">Rhipicephalus microplus</name>
    <name type="common">Cattle tick</name>
    <name type="synonym">Boophilus microplus</name>
    <dbReference type="NCBI Taxonomy" id="6941"/>
    <lineage>
        <taxon>Eukaryota</taxon>
        <taxon>Metazoa</taxon>
        <taxon>Ecdysozoa</taxon>
        <taxon>Arthropoda</taxon>
        <taxon>Chelicerata</taxon>
        <taxon>Arachnida</taxon>
        <taxon>Acari</taxon>
        <taxon>Parasitiformes</taxon>
        <taxon>Ixodida</taxon>
        <taxon>Ixodoidea</taxon>
        <taxon>Ixodidae</taxon>
        <taxon>Rhipicephalinae</taxon>
        <taxon>Rhipicephalus</taxon>
        <taxon>Boophilus</taxon>
    </lineage>
</organism>
<evidence type="ECO:0000256" key="1">
    <source>
        <dbReference type="SAM" id="MobiDB-lite"/>
    </source>
</evidence>
<name>A0A6M2D935_RHIMP</name>
<sequence length="135" mass="15154">MVIQGLMLFVLLDRLDSGQFFWMPGPPTPAGQGAEASAADEEVRQERKLVEAEVAKGKSAEYAMAARGIRCTSGHAHHRGGAHHKTGTCLSWYVVQAFTVALSSHSIREHSIRKKAHYAQRTQQSTETRWQRRRR</sequence>
<evidence type="ECO:0000313" key="3">
    <source>
        <dbReference type="EMBL" id="NOV42575.1"/>
    </source>
</evidence>
<protein>
    <submittedName>
        <fullName evidence="3">Putative secreted protein</fullName>
    </submittedName>
</protein>
<keyword evidence="2" id="KW-0732">Signal</keyword>
<dbReference type="EMBL" id="GHWJ01009838">
    <property type="protein sequence ID" value="NOV42575.1"/>
    <property type="molecule type" value="Transcribed_RNA"/>
</dbReference>
<feature type="region of interest" description="Disordered" evidence="1">
    <location>
        <begin position="113"/>
        <end position="135"/>
    </location>
</feature>
<feature type="chain" id="PRO_5026952436" evidence="2">
    <location>
        <begin position="18"/>
        <end position="135"/>
    </location>
</feature>
<reference evidence="3" key="1">
    <citation type="submission" date="2019-09" db="EMBL/GenBank/DDBJ databases">
        <title>Organ-specific transcriptomic study of the physiology of the cattle tick, Rhipicephalus microplus.</title>
        <authorList>
            <person name="Tirloni L."/>
            <person name="Braz G."/>
            <person name="Gandara A.C.P."/>
            <person name="Sabadin G.A."/>
            <person name="da Silva R.M."/>
            <person name="Guizzo M.G."/>
            <person name="Machado J.A."/>
            <person name="Costa E.P."/>
            <person name="Gomes H.F."/>
            <person name="Moraes J."/>
            <person name="Mota M.B.S."/>
            <person name="Mesquita R.D."/>
            <person name="Alvarenga P.H."/>
            <person name="Alves F."/>
            <person name="Seixas A."/>
            <person name="da Fonseca R.N."/>
            <person name="Fogaca A."/>
            <person name="Logullo C."/>
            <person name="Tanaka A."/>
            <person name="Daffre S."/>
            <person name="Termignoni C."/>
            <person name="Vaz I.S.Jr."/>
            <person name="Oliveira P.L."/>
            <person name="Ribeiro J.M."/>
        </authorList>
    </citation>
    <scope>NUCLEOTIDE SEQUENCE</scope>
    <source>
        <strain evidence="3">Porto Alegre</strain>
    </source>
</reference>
<feature type="signal peptide" evidence="2">
    <location>
        <begin position="1"/>
        <end position="17"/>
    </location>
</feature>
<proteinExistence type="predicted"/>